<dbReference type="EMBL" id="JABSTQ010010940">
    <property type="protein sequence ID" value="KAG0416579.1"/>
    <property type="molecule type" value="Genomic_DNA"/>
</dbReference>
<organism evidence="1 2">
    <name type="scientific">Ixodes persulcatus</name>
    <name type="common">Taiga tick</name>
    <dbReference type="NCBI Taxonomy" id="34615"/>
    <lineage>
        <taxon>Eukaryota</taxon>
        <taxon>Metazoa</taxon>
        <taxon>Ecdysozoa</taxon>
        <taxon>Arthropoda</taxon>
        <taxon>Chelicerata</taxon>
        <taxon>Arachnida</taxon>
        <taxon>Acari</taxon>
        <taxon>Parasitiformes</taxon>
        <taxon>Ixodida</taxon>
        <taxon>Ixodoidea</taxon>
        <taxon>Ixodidae</taxon>
        <taxon>Ixodinae</taxon>
        <taxon>Ixodes</taxon>
    </lineage>
</organism>
<feature type="non-terminal residue" evidence="1">
    <location>
        <position position="283"/>
    </location>
</feature>
<gene>
    <name evidence="1" type="ORF">HPB47_006297</name>
</gene>
<keyword evidence="2" id="KW-1185">Reference proteome</keyword>
<reference evidence="1 2" key="1">
    <citation type="journal article" date="2020" name="Cell">
        <title>Large-Scale Comparative Analyses of Tick Genomes Elucidate Their Genetic Diversity and Vector Capacities.</title>
        <authorList>
            <consortium name="Tick Genome and Microbiome Consortium (TIGMIC)"/>
            <person name="Jia N."/>
            <person name="Wang J."/>
            <person name="Shi W."/>
            <person name="Du L."/>
            <person name="Sun Y."/>
            <person name="Zhan W."/>
            <person name="Jiang J.F."/>
            <person name="Wang Q."/>
            <person name="Zhang B."/>
            <person name="Ji P."/>
            <person name="Bell-Sakyi L."/>
            <person name="Cui X.M."/>
            <person name="Yuan T.T."/>
            <person name="Jiang B.G."/>
            <person name="Yang W.F."/>
            <person name="Lam T.T."/>
            <person name="Chang Q.C."/>
            <person name="Ding S.J."/>
            <person name="Wang X.J."/>
            <person name="Zhu J.G."/>
            <person name="Ruan X.D."/>
            <person name="Zhao L."/>
            <person name="Wei J.T."/>
            <person name="Ye R.Z."/>
            <person name="Que T.C."/>
            <person name="Du C.H."/>
            <person name="Zhou Y.H."/>
            <person name="Cheng J.X."/>
            <person name="Dai P.F."/>
            <person name="Guo W.B."/>
            <person name="Han X.H."/>
            <person name="Huang E.J."/>
            <person name="Li L.F."/>
            <person name="Wei W."/>
            <person name="Gao Y.C."/>
            <person name="Liu J.Z."/>
            <person name="Shao H.Z."/>
            <person name="Wang X."/>
            <person name="Wang C.C."/>
            <person name="Yang T.C."/>
            <person name="Huo Q.B."/>
            <person name="Li W."/>
            <person name="Chen H.Y."/>
            <person name="Chen S.E."/>
            <person name="Zhou L.G."/>
            <person name="Ni X.B."/>
            <person name="Tian J.H."/>
            <person name="Sheng Y."/>
            <person name="Liu T."/>
            <person name="Pan Y.S."/>
            <person name="Xia L.Y."/>
            <person name="Li J."/>
            <person name="Zhao F."/>
            <person name="Cao W.C."/>
        </authorList>
    </citation>
    <scope>NUCLEOTIDE SEQUENCE [LARGE SCALE GENOMIC DNA]</scope>
    <source>
        <strain evidence="1">Iper-2018</strain>
    </source>
</reference>
<evidence type="ECO:0000313" key="1">
    <source>
        <dbReference type="EMBL" id="KAG0416579.1"/>
    </source>
</evidence>
<accession>A0AC60PBD8</accession>
<proteinExistence type="predicted"/>
<name>A0AC60PBD8_IXOPE</name>
<protein>
    <submittedName>
        <fullName evidence="1">Uncharacterized protein</fullName>
    </submittedName>
</protein>
<evidence type="ECO:0000313" key="2">
    <source>
        <dbReference type="Proteomes" id="UP000805193"/>
    </source>
</evidence>
<comment type="caution">
    <text evidence="1">The sequence shown here is derived from an EMBL/GenBank/DDBJ whole genome shotgun (WGS) entry which is preliminary data.</text>
</comment>
<sequence>MFSKEVDDALFKLLERERSAGHAVSNRILSEEALRIASQLQLGNFVPSGNWAVEPPGRHEYTLHNKANMDQTMVRMDTAANRTNKLAGASTDRIANTGCARQGFTVALSACTSGHKLPAVCHTERARNGWMTSEKFLEWLERIWGPNLDDVRQLLVLDQEPIHKTQAAKDTPRNATQIWSMCQPAAPVCPSPATSSGTSHSRLVSEGPGRPSCEKKKRLPRKLAKAFPAGRVGFRPRRNRGTFVQRLRYRKRARQSEEGDLHRRPGDETLLIWDFLCGTCKSN</sequence>
<dbReference type="Proteomes" id="UP000805193">
    <property type="component" value="Unassembled WGS sequence"/>
</dbReference>